<evidence type="ECO:0000256" key="2">
    <source>
        <dbReference type="ARBA" id="ARBA00023002"/>
    </source>
</evidence>
<dbReference type="PANTHER" id="PTHR44229:SF8">
    <property type="entry name" value="ALCOHOL DEHYDROGENASE-RELATED"/>
    <property type="match status" value="1"/>
</dbReference>
<reference evidence="4 5" key="1">
    <citation type="journal article" date="2014" name="Curr. Biol.">
        <title>The genome of the clonal raider ant Cerapachys biroi.</title>
        <authorList>
            <person name="Oxley P.R."/>
            <person name="Ji L."/>
            <person name="Fetter-Pruneda I."/>
            <person name="McKenzie S.K."/>
            <person name="Li C."/>
            <person name="Hu H."/>
            <person name="Zhang G."/>
            <person name="Kronauer D.J."/>
        </authorList>
    </citation>
    <scope>NUCLEOTIDE SEQUENCE [LARGE SCALE GENOMIC DNA]</scope>
</reference>
<evidence type="ECO:0000313" key="4">
    <source>
        <dbReference type="EMBL" id="EZA58572.1"/>
    </source>
</evidence>
<dbReference type="Proteomes" id="UP000053097">
    <property type="component" value="Unassembled WGS sequence"/>
</dbReference>
<dbReference type="STRING" id="2015173.A0A026WRA9"/>
<name>A0A026WRA9_OOCBI</name>
<organism evidence="4 5">
    <name type="scientific">Ooceraea biroi</name>
    <name type="common">Clonal raider ant</name>
    <name type="synonym">Cerapachys biroi</name>
    <dbReference type="NCBI Taxonomy" id="2015173"/>
    <lineage>
        <taxon>Eukaryota</taxon>
        <taxon>Metazoa</taxon>
        <taxon>Ecdysozoa</taxon>
        <taxon>Arthropoda</taxon>
        <taxon>Hexapoda</taxon>
        <taxon>Insecta</taxon>
        <taxon>Pterygota</taxon>
        <taxon>Neoptera</taxon>
        <taxon>Endopterygota</taxon>
        <taxon>Hymenoptera</taxon>
        <taxon>Apocrita</taxon>
        <taxon>Aculeata</taxon>
        <taxon>Formicoidea</taxon>
        <taxon>Formicidae</taxon>
        <taxon>Dorylinae</taxon>
        <taxon>Ooceraea</taxon>
    </lineage>
</organism>
<dbReference type="EMBL" id="KK107119">
    <property type="protein sequence ID" value="EZA58572.1"/>
    <property type="molecule type" value="Genomic_DNA"/>
</dbReference>
<dbReference type="OrthoDB" id="417891at2759"/>
<dbReference type="InterPro" id="IPR036291">
    <property type="entry name" value="NAD(P)-bd_dom_sf"/>
</dbReference>
<dbReference type="AlphaFoldDB" id="A0A026WRA9"/>
<dbReference type="OMA" id="YFSEMND"/>
<gene>
    <name evidence="4" type="ORF">X777_14734</name>
</gene>
<evidence type="ECO:0000313" key="5">
    <source>
        <dbReference type="Proteomes" id="UP000053097"/>
    </source>
</evidence>
<accession>A0A026WRA9</accession>
<evidence type="ECO:0000256" key="3">
    <source>
        <dbReference type="RuleBase" id="RU000363"/>
    </source>
</evidence>
<dbReference type="PRINTS" id="PR00081">
    <property type="entry name" value="GDHRDH"/>
</dbReference>
<evidence type="ECO:0000256" key="1">
    <source>
        <dbReference type="ARBA" id="ARBA00006484"/>
    </source>
</evidence>
<dbReference type="GO" id="GO:0005737">
    <property type="term" value="C:cytoplasm"/>
    <property type="evidence" value="ECO:0007669"/>
    <property type="project" value="TreeGrafter"/>
</dbReference>
<protein>
    <submittedName>
        <fullName evidence="4">15-hydroxyprostaglandin dehydrogenase [NAD+]</fullName>
    </submittedName>
</protein>
<comment type="similarity">
    <text evidence="1 3">Belongs to the short-chain dehydrogenases/reductases (SDR) family.</text>
</comment>
<dbReference type="InterPro" id="IPR002347">
    <property type="entry name" value="SDR_fam"/>
</dbReference>
<dbReference type="Gene3D" id="3.40.50.720">
    <property type="entry name" value="NAD(P)-binding Rossmann-like Domain"/>
    <property type="match status" value="1"/>
</dbReference>
<dbReference type="GO" id="GO:0016616">
    <property type="term" value="F:oxidoreductase activity, acting on the CH-OH group of donors, NAD or NADP as acceptor"/>
    <property type="evidence" value="ECO:0007669"/>
    <property type="project" value="TreeGrafter"/>
</dbReference>
<sequence>MENVQNKTAIVTGGGSGIGYCITQELLRNGAKRVAVIDLPIPRTHEALNKLQAEFGKQRVILFECDITKPEYEETFKKAVNALGGLDILVNNAGLVNDTNVEKTFAVNCVALIHGSLYGVNYMGKHKGGKGGTIVNIASSIAILRYAEVLPVYTASKYAVVGFSQAFKDYYDKTDVRVLTMCPDMTNTAFPKTATFFDFIGMPTSWHNDFSASQSPTNVACGVVQFIQKGKNGAIWSVMLGERDECVLHAHEFQPVTSVPVM</sequence>
<keyword evidence="5" id="KW-1185">Reference proteome</keyword>
<dbReference type="Pfam" id="PF00106">
    <property type="entry name" value="adh_short"/>
    <property type="match status" value="1"/>
</dbReference>
<dbReference type="SUPFAM" id="SSF51735">
    <property type="entry name" value="NAD(P)-binding Rossmann-fold domains"/>
    <property type="match status" value="1"/>
</dbReference>
<keyword evidence="2" id="KW-0560">Oxidoreductase</keyword>
<dbReference type="PANTHER" id="PTHR44229">
    <property type="entry name" value="15-HYDROXYPROSTAGLANDIN DEHYDROGENASE [NAD(+)]"/>
    <property type="match status" value="1"/>
</dbReference>
<dbReference type="PRINTS" id="PR00080">
    <property type="entry name" value="SDRFAMILY"/>
</dbReference>
<proteinExistence type="inferred from homology"/>